<keyword evidence="9 14" id="KW-0472">Membrane</keyword>
<dbReference type="RefSeq" id="WP_061803216.1">
    <property type="nucleotide sequence ID" value="NZ_FOXX01000007.1"/>
</dbReference>
<comment type="function">
    <text evidence="13 14">Fluoride-specific ion channel. Important for reducing fluoride concentration in the cell, thus reducing its toxicity.</text>
</comment>
<evidence type="ECO:0000256" key="8">
    <source>
        <dbReference type="ARBA" id="ARBA00023065"/>
    </source>
</evidence>
<evidence type="ECO:0000256" key="5">
    <source>
        <dbReference type="ARBA" id="ARBA00022723"/>
    </source>
</evidence>
<dbReference type="HAMAP" id="MF_00454">
    <property type="entry name" value="FluC"/>
    <property type="match status" value="1"/>
</dbReference>
<comment type="caution">
    <text evidence="15">The sequence shown here is derived from an EMBL/GenBank/DDBJ whole genome shotgun (WGS) entry which is preliminary data.</text>
</comment>
<keyword evidence="3 14" id="KW-1003">Cell membrane</keyword>
<evidence type="ECO:0000313" key="15">
    <source>
        <dbReference type="EMBL" id="SFQ71248.1"/>
    </source>
</evidence>
<keyword evidence="6 14" id="KW-1133">Transmembrane helix</keyword>
<feature type="binding site" evidence="14">
    <location>
        <position position="77"/>
    </location>
    <ligand>
        <name>Na(+)</name>
        <dbReference type="ChEBI" id="CHEBI:29101"/>
        <note>structural</note>
    </ligand>
</feature>
<dbReference type="GeneID" id="93711538"/>
<dbReference type="NCBIfam" id="TIGR00494">
    <property type="entry name" value="crcB"/>
    <property type="match status" value="1"/>
</dbReference>
<gene>
    <name evidence="14" type="primary">fluC</name>
    <name evidence="14" type="synonym">crcB</name>
    <name evidence="15" type="ORF">SAMN02745910_02914</name>
</gene>
<evidence type="ECO:0000256" key="13">
    <source>
        <dbReference type="ARBA" id="ARBA00049940"/>
    </source>
</evidence>
<keyword evidence="2 14" id="KW-0813">Transport</keyword>
<keyword evidence="8 14" id="KW-0406">Ion transport</keyword>
<organism evidence="15 16">
    <name type="scientific">Priestia endophytica DSM 13796</name>
    <dbReference type="NCBI Taxonomy" id="1121089"/>
    <lineage>
        <taxon>Bacteria</taxon>
        <taxon>Bacillati</taxon>
        <taxon>Bacillota</taxon>
        <taxon>Bacilli</taxon>
        <taxon>Bacillales</taxon>
        <taxon>Bacillaceae</taxon>
        <taxon>Priestia</taxon>
    </lineage>
</organism>
<feature type="transmembrane region" description="Helical" evidence="14">
    <location>
        <begin position="94"/>
        <end position="117"/>
    </location>
</feature>
<dbReference type="InterPro" id="IPR003691">
    <property type="entry name" value="FluC"/>
</dbReference>
<keyword evidence="10 14" id="KW-0407">Ion channel</keyword>
<evidence type="ECO:0000256" key="1">
    <source>
        <dbReference type="ARBA" id="ARBA00004651"/>
    </source>
</evidence>
<feature type="transmembrane region" description="Helical" evidence="14">
    <location>
        <begin position="6"/>
        <end position="28"/>
    </location>
</feature>
<evidence type="ECO:0000256" key="3">
    <source>
        <dbReference type="ARBA" id="ARBA00022475"/>
    </source>
</evidence>
<keyword evidence="4 14" id="KW-0812">Transmembrane</keyword>
<evidence type="ECO:0000256" key="7">
    <source>
        <dbReference type="ARBA" id="ARBA00023053"/>
    </source>
</evidence>
<evidence type="ECO:0000256" key="11">
    <source>
        <dbReference type="ARBA" id="ARBA00035120"/>
    </source>
</evidence>
<feature type="transmembrane region" description="Helical" evidence="14">
    <location>
        <begin position="35"/>
        <end position="56"/>
    </location>
</feature>
<dbReference type="Pfam" id="PF02537">
    <property type="entry name" value="CRCB"/>
    <property type="match status" value="1"/>
</dbReference>
<comment type="subcellular location">
    <subcellularLocation>
        <location evidence="1 14">Cell membrane</location>
        <topology evidence="1 14">Multi-pass membrane protein</topology>
    </subcellularLocation>
</comment>
<feature type="binding site" evidence="14">
    <location>
        <position position="74"/>
    </location>
    <ligand>
        <name>Na(+)</name>
        <dbReference type="ChEBI" id="CHEBI:29101"/>
        <note>structural</note>
    </ligand>
</feature>
<comment type="activity regulation">
    <text evidence="14">Na(+) is not transported, but it plays an essential structural role and its presence is essential for fluoride channel function.</text>
</comment>
<comment type="similarity">
    <text evidence="11 14">Belongs to the fluoride channel Fluc/FEX (TC 1.A.43) family.</text>
</comment>
<sequence length="120" mass="13100">MSALFVIVGGSIGALCRYWLGLIFLAWTKKSKMPLSMLIVNALGGLGLGVFYHFAFPLSSTSSLYLFVAVGFFGAFTTFSTFSVEAMGLLQKKAYSLFFVYILLSFAGTIGLFYLGFYGM</sequence>
<dbReference type="PANTHER" id="PTHR28259">
    <property type="entry name" value="FLUORIDE EXPORT PROTEIN 1-RELATED"/>
    <property type="match status" value="1"/>
</dbReference>
<evidence type="ECO:0000256" key="12">
    <source>
        <dbReference type="ARBA" id="ARBA00035585"/>
    </source>
</evidence>
<evidence type="ECO:0000256" key="6">
    <source>
        <dbReference type="ARBA" id="ARBA00022989"/>
    </source>
</evidence>
<evidence type="ECO:0000256" key="9">
    <source>
        <dbReference type="ARBA" id="ARBA00023136"/>
    </source>
</evidence>
<feature type="transmembrane region" description="Helical" evidence="14">
    <location>
        <begin position="62"/>
        <end position="82"/>
    </location>
</feature>
<evidence type="ECO:0000256" key="14">
    <source>
        <dbReference type="HAMAP-Rule" id="MF_00454"/>
    </source>
</evidence>
<evidence type="ECO:0000313" key="16">
    <source>
        <dbReference type="Proteomes" id="UP000182762"/>
    </source>
</evidence>
<proteinExistence type="inferred from homology"/>
<dbReference type="PANTHER" id="PTHR28259:SF16">
    <property type="entry name" value="FLUORIDE-SPECIFIC ION CHANNEL FLUC 2"/>
    <property type="match status" value="1"/>
</dbReference>
<evidence type="ECO:0000256" key="10">
    <source>
        <dbReference type="ARBA" id="ARBA00023303"/>
    </source>
</evidence>
<comment type="catalytic activity">
    <reaction evidence="12">
        <text>fluoride(in) = fluoride(out)</text>
        <dbReference type="Rhea" id="RHEA:76159"/>
        <dbReference type="ChEBI" id="CHEBI:17051"/>
    </reaction>
    <physiologicalReaction direction="left-to-right" evidence="12">
        <dbReference type="Rhea" id="RHEA:76160"/>
    </physiologicalReaction>
</comment>
<accession>A0A1I6AR80</accession>
<evidence type="ECO:0000256" key="4">
    <source>
        <dbReference type="ARBA" id="ARBA00022692"/>
    </source>
</evidence>
<evidence type="ECO:0000256" key="2">
    <source>
        <dbReference type="ARBA" id="ARBA00022448"/>
    </source>
</evidence>
<keyword evidence="5 14" id="KW-0479">Metal-binding</keyword>
<keyword evidence="7 14" id="KW-0915">Sodium</keyword>
<protein>
    <recommendedName>
        <fullName evidence="14">Fluoride-specific ion channel FluC</fullName>
    </recommendedName>
</protein>
<dbReference type="Proteomes" id="UP000182762">
    <property type="component" value="Unassembled WGS sequence"/>
</dbReference>
<dbReference type="EMBL" id="FOXX01000007">
    <property type="protein sequence ID" value="SFQ71248.1"/>
    <property type="molecule type" value="Genomic_DNA"/>
</dbReference>
<name>A0A1I6AR80_9BACI</name>
<keyword evidence="16" id="KW-1185">Reference proteome</keyword>
<reference evidence="15 16" key="1">
    <citation type="submission" date="2016-10" db="EMBL/GenBank/DDBJ databases">
        <authorList>
            <person name="Varghese N."/>
            <person name="Submissions S."/>
        </authorList>
    </citation>
    <scope>NUCLEOTIDE SEQUENCE [LARGE SCALE GENOMIC DNA]</scope>
    <source>
        <strain evidence="15 16">DSM 13796</strain>
    </source>
</reference>